<proteinExistence type="predicted"/>
<feature type="domain" description="Rhodanese" evidence="2">
    <location>
        <begin position="49"/>
        <end position="159"/>
    </location>
</feature>
<dbReference type="CDD" id="cd01449">
    <property type="entry name" value="TST_Repeat_2"/>
    <property type="match status" value="1"/>
</dbReference>
<dbReference type="EMBL" id="NPDX01000004">
    <property type="protein sequence ID" value="PJZ83771.1"/>
    <property type="molecule type" value="Genomic_DNA"/>
</dbReference>
<accession>A0A2N0AHQ4</accession>
<reference evidence="3 4" key="1">
    <citation type="submission" date="2017-07" db="EMBL/GenBank/DDBJ databases">
        <title>Leptospira spp. isolated from tropical soils.</title>
        <authorList>
            <person name="Thibeaux R."/>
            <person name="Iraola G."/>
            <person name="Ferres I."/>
            <person name="Bierque E."/>
            <person name="Girault D."/>
            <person name="Soupe-Gilbert M.-E."/>
            <person name="Picardeau M."/>
            <person name="Goarant C."/>
        </authorList>
    </citation>
    <scope>NUCLEOTIDE SEQUENCE [LARGE SCALE GENOMIC DNA]</scope>
    <source>
        <strain evidence="3 4">FH2-B-A1</strain>
    </source>
</reference>
<comment type="caution">
    <text evidence="3">The sequence shown here is derived from an EMBL/GenBank/DDBJ whole genome shotgun (WGS) entry which is preliminary data.</text>
</comment>
<sequence length="307" mass="35081">MKVLRGYGIYLFSLSLLWAFWLQLSAGPKAQPQEIKDTPWFISKESSIPFSKYTILDTRSSIHRWKDKVPGSKVITWEELSRTDAPHKGELLELKLVRKKINDLGIKTNDNILVLGDGASGWGEEGRIVWSLRETGFSQAYWLEGGFDTYQKEILKKTDTKPKDNQELTTETSKRNSNQTYLIQKEEIVKGLPLKKYQILDTREPREYSGATPYGETRGGHIPGAKSLFYQELFDAKGNIKSKEEVDLYLKRLGIQKEKPVVAYCTGGIRSAFVVGILRTYGYNAYNYAGSMWEWSYDPKLPLEIGN</sequence>
<keyword evidence="1" id="KW-0677">Repeat</keyword>
<dbReference type="Pfam" id="PF00581">
    <property type="entry name" value="Rhodanese"/>
    <property type="match status" value="1"/>
</dbReference>
<dbReference type="AlphaFoldDB" id="A0A2N0AHQ4"/>
<dbReference type="GO" id="GO:0016740">
    <property type="term" value="F:transferase activity"/>
    <property type="evidence" value="ECO:0007669"/>
    <property type="project" value="UniProtKB-KW"/>
</dbReference>
<gene>
    <name evidence="3" type="ORF">CH364_13435</name>
</gene>
<dbReference type="PANTHER" id="PTHR43855">
    <property type="entry name" value="THIOSULFATE SULFURTRANSFERASE"/>
    <property type="match status" value="1"/>
</dbReference>
<dbReference type="PANTHER" id="PTHR43855:SF1">
    <property type="entry name" value="THIOSULFATE SULFURTRANSFERASE"/>
    <property type="match status" value="1"/>
</dbReference>
<evidence type="ECO:0000259" key="2">
    <source>
        <dbReference type="PROSITE" id="PS50206"/>
    </source>
</evidence>
<feature type="domain" description="Rhodanese" evidence="2">
    <location>
        <begin position="193"/>
        <end position="304"/>
    </location>
</feature>
<name>A0A2N0AHQ4_9LEPT</name>
<dbReference type="SMART" id="SM00450">
    <property type="entry name" value="RHOD"/>
    <property type="match status" value="2"/>
</dbReference>
<keyword evidence="3" id="KW-0808">Transferase</keyword>
<organism evidence="3 4">
    <name type="scientific">Leptospira harrisiae</name>
    <dbReference type="NCBI Taxonomy" id="2023189"/>
    <lineage>
        <taxon>Bacteria</taxon>
        <taxon>Pseudomonadati</taxon>
        <taxon>Spirochaetota</taxon>
        <taxon>Spirochaetia</taxon>
        <taxon>Leptospirales</taxon>
        <taxon>Leptospiraceae</taxon>
        <taxon>Leptospira</taxon>
    </lineage>
</organism>
<evidence type="ECO:0000256" key="1">
    <source>
        <dbReference type="ARBA" id="ARBA00022737"/>
    </source>
</evidence>
<dbReference type="InterPro" id="IPR036873">
    <property type="entry name" value="Rhodanese-like_dom_sf"/>
</dbReference>
<dbReference type="OrthoDB" id="9770030at2"/>
<evidence type="ECO:0000313" key="3">
    <source>
        <dbReference type="EMBL" id="PJZ83771.1"/>
    </source>
</evidence>
<dbReference type="RefSeq" id="WP_100744418.1">
    <property type="nucleotide sequence ID" value="NZ_NPDW01000002.1"/>
</dbReference>
<dbReference type="Proteomes" id="UP000232145">
    <property type="component" value="Unassembled WGS sequence"/>
</dbReference>
<dbReference type="Gene3D" id="3.40.250.10">
    <property type="entry name" value="Rhodanese-like domain"/>
    <property type="match status" value="2"/>
</dbReference>
<dbReference type="SUPFAM" id="SSF52821">
    <property type="entry name" value="Rhodanese/Cell cycle control phosphatase"/>
    <property type="match status" value="2"/>
</dbReference>
<evidence type="ECO:0000313" key="4">
    <source>
        <dbReference type="Proteomes" id="UP000232145"/>
    </source>
</evidence>
<dbReference type="InterPro" id="IPR051126">
    <property type="entry name" value="Thiosulfate_sulfurtransferase"/>
</dbReference>
<protein>
    <submittedName>
        <fullName evidence="3">Thiosulfate sulfurtransferase</fullName>
    </submittedName>
</protein>
<keyword evidence="4" id="KW-1185">Reference proteome</keyword>
<dbReference type="PROSITE" id="PS50206">
    <property type="entry name" value="RHODANESE_3"/>
    <property type="match status" value="2"/>
</dbReference>
<dbReference type="InterPro" id="IPR001763">
    <property type="entry name" value="Rhodanese-like_dom"/>
</dbReference>